<evidence type="ECO:0000313" key="4">
    <source>
        <dbReference type="Proteomes" id="UP000278143"/>
    </source>
</evidence>
<dbReference type="OrthoDB" id="1368803at2759"/>
<accession>A0A4P9YTE9</accession>
<dbReference type="Proteomes" id="UP000278143">
    <property type="component" value="Unassembled WGS sequence"/>
</dbReference>
<keyword evidence="1" id="KW-0949">S-adenosyl-L-methionine</keyword>
<reference evidence="4" key="1">
    <citation type="journal article" date="2018" name="Nat. Microbiol.">
        <title>Leveraging single-cell genomics to expand the fungal tree of life.</title>
        <authorList>
            <person name="Ahrendt S.R."/>
            <person name="Quandt C.A."/>
            <person name="Ciobanu D."/>
            <person name="Clum A."/>
            <person name="Salamov A."/>
            <person name="Andreopoulos B."/>
            <person name="Cheng J.F."/>
            <person name="Woyke T."/>
            <person name="Pelin A."/>
            <person name="Henrissat B."/>
            <person name="Reynolds N.K."/>
            <person name="Benny G.L."/>
            <person name="Smith M.E."/>
            <person name="James T.Y."/>
            <person name="Grigoriev I.V."/>
        </authorList>
    </citation>
    <scope>NUCLEOTIDE SEQUENCE [LARGE SCALE GENOMIC DNA]</scope>
    <source>
        <strain evidence="4">Benny S71-1</strain>
    </source>
</reference>
<dbReference type="Gene3D" id="2.70.160.11">
    <property type="entry name" value="Hnrnp arginine n-methyltransferase1"/>
    <property type="match status" value="1"/>
</dbReference>
<sequence>SEGMFSWFPILFPLKNPIYVPSDAIVDVHFWRRTNCKKTWYEWSVMVYEPTAPS</sequence>
<dbReference type="Pfam" id="PF17286">
    <property type="entry name" value="PRMT5_C"/>
    <property type="match status" value="1"/>
</dbReference>
<name>A0A4P9YTE9_9FUNG</name>
<dbReference type="GO" id="GO:0005829">
    <property type="term" value="C:cytosol"/>
    <property type="evidence" value="ECO:0007669"/>
    <property type="project" value="TreeGrafter"/>
</dbReference>
<feature type="non-terminal residue" evidence="3">
    <location>
        <position position="1"/>
    </location>
</feature>
<evidence type="ECO:0000259" key="2">
    <source>
        <dbReference type="Pfam" id="PF17286"/>
    </source>
</evidence>
<dbReference type="GO" id="GO:0016274">
    <property type="term" value="F:protein-arginine N-methyltransferase activity"/>
    <property type="evidence" value="ECO:0007669"/>
    <property type="project" value="InterPro"/>
</dbReference>
<dbReference type="AlphaFoldDB" id="A0A4P9YTE9"/>
<dbReference type="PANTHER" id="PTHR10738:SF0">
    <property type="entry name" value="PROTEIN ARGININE N-METHYLTRANSFERASE 5"/>
    <property type="match status" value="1"/>
</dbReference>
<organism evidence="3 4">
    <name type="scientific">Syncephalis pseudoplumigaleata</name>
    <dbReference type="NCBI Taxonomy" id="1712513"/>
    <lineage>
        <taxon>Eukaryota</taxon>
        <taxon>Fungi</taxon>
        <taxon>Fungi incertae sedis</taxon>
        <taxon>Zoopagomycota</taxon>
        <taxon>Zoopagomycotina</taxon>
        <taxon>Zoopagomycetes</taxon>
        <taxon>Zoopagales</taxon>
        <taxon>Piptocephalidaceae</taxon>
        <taxon>Syncephalis</taxon>
    </lineage>
</organism>
<dbReference type="EMBL" id="KZ992129">
    <property type="protein sequence ID" value="RKP22421.1"/>
    <property type="molecule type" value="Genomic_DNA"/>
</dbReference>
<dbReference type="InterPro" id="IPR029063">
    <property type="entry name" value="SAM-dependent_MTases_sf"/>
</dbReference>
<dbReference type="InterPro" id="IPR025799">
    <property type="entry name" value="Arg_MeTrfase"/>
</dbReference>
<dbReference type="InterPro" id="IPR035248">
    <property type="entry name" value="PRMT5_C"/>
</dbReference>
<evidence type="ECO:0000256" key="1">
    <source>
        <dbReference type="ARBA" id="ARBA00022691"/>
    </source>
</evidence>
<dbReference type="GO" id="GO:0032259">
    <property type="term" value="P:methylation"/>
    <property type="evidence" value="ECO:0007669"/>
    <property type="project" value="UniProtKB-KW"/>
</dbReference>
<dbReference type="PANTHER" id="PTHR10738">
    <property type="entry name" value="PROTEIN ARGININE N-METHYLTRANSFERASE 5"/>
    <property type="match status" value="1"/>
</dbReference>
<dbReference type="SUPFAM" id="SSF53335">
    <property type="entry name" value="S-adenosyl-L-methionine-dependent methyltransferases"/>
    <property type="match status" value="1"/>
</dbReference>
<feature type="domain" description="PRMT5 oligomerisation" evidence="2">
    <location>
        <begin position="1"/>
        <end position="50"/>
    </location>
</feature>
<keyword evidence="4" id="KW-1185">Reference proteome</keyword>
<keyword evidence="3" id="KW-0489">Methyltransferase</keyword>
<dbReference type="GO" id="GO:0005634">
    <property type="term" value="C:nucleus"/>
    <property type="evidence" value="ECO:0007669"/>
    <property type="project" value="TreeGrafter"/>
</dbReference>
<evidence type="ECO:0000313" key="3">
    <source>
        <dbReference type="EMBL" id="RKP22421.1"/>
    </source>
</evidence>
<proteinExistence type="predicted"/>
<protein>
    <submittedName>
        <fullName evidence="3">Protein arginine N-methyltransferase</fullName>
    </submittedName>
</protein>
<dbReference type="GO" id="GO:0006355">
    <property type="term" value="P:regulation of DNA-templated transcription"/>
    <property type="evidence" value="ECO:0007669"/>
    <property type="project" value="TreeGrafter"/>
</dbReference>
<gene>
    <name evidence="3" type="ORF">SYNPS1DRAFT_7964</name>
</gene>
<keyword evidence="3" id="KW-0808">Transferase</keyword>
<feature type="non-terminal residue" evidence="3">
    <location>
        <position position="54"/>
    </location>
</feature>